<dbReference type="KEGG" id="pcw:110218381"/>
<feature type="compositionally biased region" description="Basic and acidic residues" evidence="1">
    <location>
        <begin position="34"/>
        <end position="45"/>
    </location>
</feature>
<keyword evidence="3" id="KW-1185">Reference proteome</keyword>
<evidence type="ECO:0000256" key="1">
    <source>
        <dbReference type="SAM" id="MobiDB-lite"/>
    </source>
</evidence>
<protein>
    <submittedName>
        <fullName evidence="4">Uncharacterized protein DDB_G0290685-like</fullName>
    </submittedName>
</protein>
<feature type="compositionally biased region" description="Basic and acidic residues" evidence="1">
    <location>
        <begin position="146"/>
        <end position="162"/>
    </location>
</feature>
<feature type="compositionally biased region" description="Basic and acidic residues" evidence="1">
    <location>
        <begin position="79"/>
        <end position="91"/>
    </location>
</feature>
<evidence type="ECO:0000256" key="2">
    <source>
        <dbReference type="SAM" id="Phobius"/>
    </source>
</evidence>
<feature type="compositionally biased region" description="Gly residues" evidence="1">
    <location>
        <begin position="65"/>
        <end position="77"/>
    </location>
</feature>
<organism evidence="3 4">
    <name type="scientific">Phascolarctos cinereus</name>
    <name type="common">Koala</name>
    <dbReference type="NCBI Taxonomy" id="38626"/>
    <lineage>
        <taxon>Eukaryota</taxon>
        <taxon>Metazoa</taxon>
        <taxon>Chordata</taxon>
        <taxon>Craniata</taxon>
        <taxon>Vertebrata</taxon>
        <taxon>Euteleostomi</taxon>
        <taxon>Mammalia</taxon>
        <taxon>Metatheria</taxon>
        <taxon>Diprotodontia</taxon>
        <taxon>Phascolarctidae</taxon>
        <taxon>Phascolarctos</taxon>
    </lineage>
</organism>
<feature type="region of interest" description="Disordered" evidence="1">
    <location>
        <begin position="33"/>
        <end position="163"/>
    </location>
</feature>
<gene>
    <name evidence="4" type="primary">LOC110218381</name>
</gene>
<name>A0A6P5LEC5_PHACI</name>
<evidence type="ECO:0000313" key="4">
    <source>
        <dbReference type="RefSeq" id="XP_020856715.1"/>
    </source>
</evidence>
<feature type="compositionally biased region" description="Basic and acidic residues" evidence="1">
    <location>
        <begin position="99"/>
        <end position="115"/>
    </location>
</feature>
<keyword evidence="2" id="KW-0472">Membrane</keyword>
<dbReference type="GeneID" id="110218381"/>
<dbReference type="Proteomes" id="UP000515140">
    <property type="component" value="Unplaced"/>
</dbReference>
<accession>A0A6P5LEC5</accession>
<dbReference type="AlphaFoldDB" id="A0A6P5LEC5"/>
<feature type="compositionally biased region" description="Acidic residues" evidence="1">
    <location>
        <begin position="116"/>
        <end position="127"/>
    </location>
</feature>
<feature type="transmembrane region" description="Helical" evidence="2">
    <location>
        <begin position="12"/>
        <end position="31"/>
    </location>
</feature>
<dbReference type="InParanoid" id="A0A6P5LEC5"/>
<evidence type="ECO:0000313" key="3">
    <source>
        <dbReference type="Proteomes" id="UP000515140"/>
    </source>
</evidence>
<reference evidence="4" key="1">
    <citation type="submission" date="2025-08" db="UniProtKB">
        <authorList>
            <consortium name="RefSeq"/>
        </authorList>
    </citation>
    <scope>IDENTIFICATION</scope>
    <source>
        <tissue evidence="4">Spleen</tissue>
    </source>
</reference>
<keyword evidence="2" id="KW-1133">Transmembrane helix</keyword>
<sequence length="189" mass="19795">MVMAVVVAMKMVVVVIIATKMIVTMAVNVMINGGREDEGSDRDNDVEIGCEDDGDGGSSGFSDEGNGGNNYDGGNGGKNNDDWGRDNDCNSRNDGLVDDGGRCDNDGGDGGGKDGGEDDDDSSEEYDGSGSDATPIKDGDGGGSHEGGRDGGDEQREEERMTSTHLVTYRAISSQHLREIDVTDIFMPI</sequence>
<keyword evidence="2" id="KW-0812">Transmembrane</keyword>
<proteinExistence type="predicted"/>
<feature type="compositionally biased region" description="Acidic residues" evidence="1">
    <location>
        <begin position="46"/>
        <end position="55"/>
    </location>
</feature>
<dbReference type="RefSeq" id="XP_020856715.1">
    <property type="nucleotide sequence ID" value="XM_021001056.1"/>
</dbReference>